<name>L5M464_MYODS</name>
<keyword evidence="3" id="KW-1185">Reference proteome</keyword>
<dbReference type="EMBL" id="KB104357">
    <property type="protein sequence ID" value="ELK33449.1"/>
    <property type="molecule type" value="Genomic_DNA"/>
</dbReference>
<dbReference type="AlphaFoldDB" id="L5M464"/>
<feature type="region of interest" description="Disordered" evidence="1">
    <location>
        <begin position="21"/>
        <end position="57"/>
    </location>
</feature>
<gene>
    <name evidence="2" type="ORF">MDA_GLEAN10006572</name>
</gene>
<proteinExistence type="predicted"/>
<evidence type="ECO:0000256" key="1">
    <source>
        <dbReference type="SAM" id="MobiDB-lite"/>
    </source>
</evidence>
<feature type="compositionally biased region" description="Basic and acidic residues" evidence="1">
    <location>
        <begin position="42"/>
        <end position="57"/>
    </location>
</feature>
<sequence length="57" mass="6225">MEMIIVEAEEAMIKVATEAKVGTMGASDGAGRDRGGFGPGKMDSRGDHRQDRRERPY</sequence>
<reference evidence="3" key="1">
    <citation type="journal article" date="2013" name="Science">
        <title>Comparative analysis of bat genomes provides insight into the evolution of flight and immunity.</title>
        <authorList>
            <person name="Zhang G."/>
            <person name="Cowled C."/>
            <person name="Shi Z."/>
            <person name="Huang Z."/>
            <person name="Bishop-Lilly K.A."/>
            <person name="Fang X."/>
            <person name="Wynne J.W."/>
            <person name="Xiong Z."/>
            <person name="Baker M.L."/>
            <person name="Zhao W."/>
            <person name="Tachedjian M."/>
            <person name="Zhu Y."/>
            <person name="Zhou P."/>
            <person name="Jiang X."/>
            <person name="Ng J."/>
            <person name="Yang L."/>
            <person name="Wu L."/>
            <person name="Xiao J."/>
            <person name="Feng Y."/>
            <person name="Chen Y."/>
            <person name="Sun X."/>
            <person name="Zhang Y."/>
            <person name="Marsh G.A."/>
            <person name="Crameri G."/>
            <person name="Broder C.C."/>
            <person name="Frey K.G."/>
            <person name="Wang L.F."/>
            <person name="Wang J."/>
        </authorList>
    </citation>
    <scope>NUCLEOTIDE SEQUENCE [LARGE SCALE GENOMIC DNA]</scope>
</reference>
<dbReference type="Proteomes" id="UP000010556">
    <property type="component" value="Unassembled WGS sequence"/>
</dbReference>
<protein>
    <submittedName>
        <fullName evidence="2">Uncharacterized protein</fullName>
    </submittedName>
</protein>
<organism evidence="2 3">
    <name type="scientific">Myotis davidii</name>
    <name type="common">David's myotis</name>
    <dbReference type="NCBI Taxonomy" id="225400"/>
    <lineage>
        <taxon>Eukaryota</taxon>
        <taxon>Metazoa</taxon>
        <taxon>Chordata</taxon>
        <taxon>Craniata</taxon>
        <taxon>Vertebrata</taxon>
        <taxon>Euteleostomi</taxon>
        <taxon>Mammalia</taxon>
        <taxon>Eutheria</taxon>
        <taxon>Laurasiatheria</taxon>
        <taxon>Chiroptera</taxon>
        <taxon>Yangochiroptera</taxon>
        <taxon>Vespertilionidae</taxon>
        <taxon>Myotis</taxon>
    </lineage>
</organism>
<evidence type="ECO:0000313" key="3">
    <source>
        <dbReference type="Proteomes" id="UP000010556"/>
    </source>
</evidence>
<accession>L5M464</accession>
<evidence type="ECO:0000313" key="2">
    <source>
        <dbReference type="EMBL" id="ELK33449.1"/>
    </source>
</evidence>
<dbReference type="eggNOG" id="KOG1995">
    <property type="taxonomic scope" value="Eukaryota"/>
</dbReference>